<proteinExistence type="predicted"/>
<keyword evidence="1" id="KW-1133">Transmembrane helix</keyword>
<keyword evidence="1" id="KW-0472">Membrane</keyword>
<organism evidence="2 3">
    <name type="scientific">Reticulomyxa filosa</name>
    <dbReference type="NCBI Taxonomy" id="46433"/>
    <lineage>
        <taxon>Eukaryota</taxon>
        <taxon>Sar</taxon>
        <taxon>Rhizaria</taxon>
        <taxon>Retaria</taxon>
        <taxon>Foraminifera</taxon>
        <taxon>Monothalamids</taxon>
        <taxon>Reticulomyxidae</taxon>
        <taxon>Reticulomyxa</taxon>
    </lineage>
</organism>
<evidence type="ECO:0008006" key="4">
    <source>
        <dbReference type="Google" id="ProtNLM"/>
    </source>
</evidence>
<name>X6N0S0_RETFI</name>
<keyword evidence="1" id="KW-0812">Transmembrane</keyword>
<keyword evidence="3" id="KW-1185">Reference proteome</keyword>
<evidence type="ECO:0000313" key="3">
    <source>
        <dbReference type="Proteomes" id="UP000023152"/>
    </source>
</evidence>
<gene>
    <name evidence="2" type="ORF">RFI_17897</name>
</gene>
<evidence type="ECO:0000313" key="2">
    <source>
        <dbReference type="EMBL" id="ETO19334.1"/>
    </source>
</evidence>
<reference evidence="2 3" key="1">
    <citation type="journal article" date="2013" name="Curr. Biol.">
        <title>The Genome of the Foraminiferan Reticulomyxa filosa.</title>
        <authorList>
            <person name="Glockner G."/>
            <person name="Hulsmann N."/>
            <person name="Schleicher M."/>
            <person name="Noegel A.A."/>
            <person name="Eichinger L."/>
            <person name="Gallinger C."/>
            <person name="Pawlowski J."/>
            <person name="Sierra R."/>
            <person name="Euteneuer U."/>
            <person name="Pillet L."/>
            <person name="Moustafa A."/>
            <person name="Platzer M."/>
            <person name="Groth M."/>
            <person name="Szafranski K."/>
            <person name="Schliwa M."/>
        </authorList>
    </citation>
    <scope>NUCLEOTIDE SEQUENCE [LARGE SCALE GENOMIC DNA]</scope>
</reference>
<dbReference type="EMBL" id="ASPP01013783">
    <property type="protein sequence ID" value="ETO19334.1"/>
    <property type="molecule type" value="Genomic_DNA"/>
</dbReference>
<dbReference type="AlphaFoldDB" id="X6N0S0"/>
<accession>X6N0S0</accession>
<sequence length="227" mass="26697">MQLNDLPEALLALIFTYFTDLRILLLYQRTKCALIMRRYREYTAKEWSEISDSIRKNLNKRQATYYISIHRCNIDTASLLKLVEGSNLQYFDIRECRKLRNSYTSESCPPKDLLETVVLKHKCPILSSMRCTAMGNLYERFFIPFLTPGTTSSSQVPSNPFISPFQHLRCLLLNGNLNADRLEEFPQPFYFDRIFSWVLVSILLTKKKKKKTFTFGCVPLLYTYMYT</sequence>
<comment type="caution">
    <text evidence="2">The sequence shown here is derived from an EMBL/GenBank/DDBJ whole genome shotgun (WGS) entry which is preliminary data.</text>
</comment>
<dbReference type="Proteomes" id="UP000023152">
    <property type="component" value="Unassembled WGS sequence"/>
</dbReference>
<evidence type="ECO:0000256" key="1">
    <source>
        <dbReference type="SAM" id="Phobius"/>
    </source>
</evidence>
<protein>
    <recommendedName>
        <fullName evidence="4">F-box domain-containing protein</fullName>
    </recommendedName>
</protein>
<feature type="transmembrane region" description="Helical" evidence="1">
    <location>
        <begin position="6"/>
        <end position="27"/>
    </location>
</feature>